<protein>
    <submittedName>
        <fullName evidence="7">Uncharacterized protein</fullName>
    </submittedName>
</protein>
<keyword evidence="3" id="KW-0235">DNA replication</keyword>
<dbReference type="GO" id="GO:0009360">
    <property type="term" value="C:DNA polymerase III complex"/>
    <property type="evidence" value="ECO:0007669"/>
    <property type="project" value="InterPro"/>
</dbReference>
<dbReference type="InterPro" id="IPR010372">
    <property type="entry name" value="DNA_pol3_delta_N"/>
</dbReference>
<dbReference type="AlphaFoldDB" id="W5USC9"/>
<dbReference type="OrthoDB" id="400018at2"/>
<dbReference type="KEGG" id="mbc:MYB_00150"/>
<dbReference type="Proteomes" id="UP000019229">
    <property type="component" value="Chromosome"/>
</dbReference>
<dbReference type="GO" id="GO:0003887">
    <property type="term" value="F:DNA-directed DNA polymerase activity"/>
    <property type="evidence" value="ECO:0007669"/>
    <property type="project" value="UniProtKB-KW"/>
</dbReference>
<dbReference type="STRING" id="743966.MYB_00150"/>
<evidence type="ECO:0000259" key="6">
    <source>
        <dbReference type="Pfam" id="PF21694"/>
    </source>
</evidence>
<evidence type="ECO:0000256" key="3">
    <source>
        <dbReference type="ARBA" id="ARBA00022705"/>
    </source>
</evidence>
<feature type="domain" description="DNA polymerase III delta subunit-like C-terminal" evidence="6">
    <location>
        <begin position="189"/>
        <end position="308"/>
    </location>
</feature>
<dbReference type="Pfam" id="PF06144">
    <property type="entry name" value="DNA_pol3_delta"/>
    <property type="match status" value="1"/>
</dbReference>
<dbReference type="InterPro" id="IPR027417">
    <property type="entry name" value="P-loop_NTPase"/>
</dbReference>
<dbReference type="Gene3D" id="1.20.272.10">
    <property type="match status" value="1"/>
</dbReference>
<dbReference type="Pfam" id="PF21694">
    <property type="entry name" value="DNA_pol3_delta_C"/>
    <property type="match status" value="1"/>
</dbReference>
<evidence type="ECO:0000256" key="4">
    <source>
        <dbReference type="ARBA" id="ARBA00022932"/>
    </source>
</evidence>
<reference evidence="7 8" key="1">
    <citation type="journal article" date="2014" name="Genome Announc.">
        <title>Complete Genome Sequence of Mycoplasma bovoculi Strain M165/69T (ATCC 29104).</title>
        <authorList>
            <person name="Calcutt M.J."/>
            <person name="Foecking M.F."/>
        </authorList>
    </citation>
    <scope>NUCLEOTIDE SEQUENCE [LARGE SCALE GENOMIC DNA]</scope>
    <source>
        <strain evidence="7">M165/69</strain>
    </source>
</reference>
<dbReference type="EMBL" id="CP007154">
    <property type="protein sequence ID" value="AHH45042.1"/>
    <property type="molecule type" value="Genomic_DNA"/>
</dbReference>
<dbReference type="eggNOG" id="COG1466">
    <property type="taxonomic scope" value="Bacteria"/>
</dbReference>
<keyword evidence="8" id="KW-1185">Reference proteome</keyword>
<dbReference type="PANTHER" id="PTHR34388:SF1">
    <property type="entry name" value="DNA POLYMERASE III SUBUNIT DELTA"/>
    <property type="match status" value="1"/>
</dbReference>
<dbReference type="PANTHER" id="PTHR34388">
    <property type="entry name" value="DNA POLYMERASE III SUBUNIT DELTA"/>
    <property type="match status" value="1"/>
</dbReference>
<dbReference type="GO" id="GO:0006261">
    <property type="term" value="P:DNA-templated DNA replication"/>
    <property type="evidence" value="ECO:0007669"/>
    <property type="project" value="TreeGrafter"/>
</dbReference>
<organism evidence="7 8">
    <name type="scientific">Mesomycoplasma bovoculi M165/69</name>
    <dbReference type="NCBI Taxonomy" id="743966"/>
    <lineage>
        <taxon>Bacteria</taxon>
        <taxon>Bacillati</taxon>
        <taxon>Mycoplasmatota</taxon>
        <taxon>Mycoplasmoidales</taxon>
        <taxon>Metamycoplasmataceae</taxon>
        <taxon>Mesomycoplasma</taxon>
    </lineage>
</organism>
<dbReference type="InterPro" id="IPR048466">
    <property type="entry name" value="DNA_pol3_delta-like_C"/>
</dbReference>
<evidence type="ECO:0000256" key="2">
    <source>
        <dbReference type="ARBA" id="ARBA00022695"/>
    </source>
</evidence>
<keyword evidence="4" id="KW-0239">DNA-directed DNA polymerase</keyword>
<dbReference type="PATRIC" id="fig|743966.3.peg.29"/>
<evidence type="ECO:0000313" key="8">
    <source>
        <dbReference type="Proteomes" id="UP000019229"/>
    </source>
</evidence>
<sequence length="310" mass="36566">MFFVYGNDHFFIQEKVKAIIDQTKLSFVECFYNSEDINEIVDKVINNSLFVDKKIYVFKNFYFFDKDKKENEKIIYKLNNSNHILIFTYLFEEDDAKTKLLKSDIFKVLADKNATFETKSLSEKDKNDFIESYSAKIGLVLTKSDVFRIEMMMPMNAQIIANELNKLKTLNLEITSEIIDSFVSDYSGDNIWGFINSFVIRDVQNIFKFYKNKMLAGAPLSWLVTQVSNKLYQSFIVYLNYKNYLRDVEIAQVLNLKPFQVKKIVQFYNSVGIEKVKRMLIWLAKLDSDVKKFIIDENIGFEFFLLQFSI</sequence>
<dbReference type="Gene3D" id="3.40.50.300">
    <property type="entry name" value="P-loop containing nucleotide triphosphate hydrolases"/>
    <property type="match status" value="1"/>
</dbReference>
<accession>W5USC9</accession>
<keyword evidence="2" id="KW-0548">Nucleotidyltransferase</keyword>
<keyword evidence="1" id="KW-0808">Transferase</keyword>
<dbReference type="SUPFAM" id="SSF52540">
    <property type="entry name" value="P-loop containing nucleoside triphosphate hydrolases"/>
    <property type="match status" value="1"/>
</dbReference>
<evidence type="ECO:0000313" key="7">
    <source>
        <dbReference type="EMBL" id="AHH45042.1"/>
    </source>
</evidence>
<dbReference type="NCBIfam" id="TIGR01128">
    <property type="entry name" value="holA"/>
    <property type="match status" value="1"/>
</dbReference>
<evidence type="ECO:0000259" key="5">
    <source>
        <dbReference type="Pfam" id="PF06144"/>
    </source>
</evidence>
<proteinExistence type="predicted"/>
<evidence type="ECO:0000256" key="1">
    <source>
        <dbReference type="ARBA" id="ARBA00022679"/>
    </source>
</evidence>
<name>W5USC9_9BACT</name>
<dbReference type="GO" id="GO:0003677">
    <property type="term" value="F:DNA binding"/>
    <property type="evidence" value="ECO:0007669"/>
    <property type="project" value="InterPro"/>
</dbReference>
<feature type="domain" description="DNA polymerase III delta N-terminal" evidence="5">
    <location>
        <begin position="3"/>
        <end position="111"/>
    </location>
</feature>
<dbReference type="InterPro" id="IPR005790">
    <property type="entry name" value="DNA_polIII_delta"/>
</dbReference>
<dbReference type="HOGENOM" id="CLU_077926_0_0_14"/>
<dbReference type="RefSeq" id="WP_022934842.1">
    <property type="nucleotide sequence ID" value="NZ_CP007154.1"/>
</dbReference>
<gene>
    <name evidence="7" type="ORF">MYB_00150</name>
</gene>